<dbReference type="Proteomes" id="UP001060085">
    <property type="component" value="Linkage Group LG01"/>
</dbReference>
<organism evidence="1 2">
    <name type="scientific">Catharanthus roseus</name>
    <name type="common">Madagascar periwinkle</name>
    <name type="synonym">Vinca rosea</name>
    <dbReference type="NCBI Taxonomy" id="4058"/>
    <lineage>
        <taxon>Eukaryota</taxon>
        <taxon>Viridiplantae</taxon>
        <taxon>Streptophyta</taxon>
        <taxon>Embryophyta</taxon>
        <taxon>Tracheophyta</taxon>
        <taxon>Spermatophyta</taxon>
        <taxon>Magnoliopsida</taxon>
        <taxon>eudicotyledons</taxon>
        <taxon>Gunneridae</taxon>
        <taxon>Pentapetalae</taxon>
        <taxon>asterids</taxon>
        <taxon>lamiids</taxon>
        <taxon>Gentianales</taxon>
        <taxon>Apocynaceae</taxon>
        <taxon>Rauvolfioideae</taxon>
        <taxon>Vinceae</taxon>
        <taxon>Catharanthinae</taxon>
        <taxon>Catharanthus</taxon>
    </lineage>
</organism>
<name>A0ACC0C8X0_CATRO</name>
<evidence type="ECO:0000313" key="1">
    <source>
        <dbReference type="EMBL" id="KAI5681208.1"/>
    </source>
</evidence>
<evidence type="ECO:0000313" key="2">
    <source>
        <dbReference type="Proteomes" id="UP001060085"/>
    </source>
</evidence>
<protein>
    <submittedName>
        <fullName evidence="1">Uncharacterized protein</fullName>
    </submittedName>
</protein>
<keyword evidence="2" id="KW-1185">Reference proteome</keyword>
<comment type="caution">
    <text evidence="1">The sequence shown here is derived from an EMBL/GenBank/DDBJ whole genome shotgun (WGS) entry which is preliminary data.</text>
</comment>
<proteinExistence type="predicted"/>
<accession>A0ACC0C8X0</accession>
<sequence length="121" mass="13470">METTLNSFALIFYKICLEHPCTWTSMLGRNHTMEFDEQGEIIGKELLLSHEDSLISNPSLLSHEVSYMELKLFLASCISNTKYDIKAPKDHSTNSKGATSCIKEVKTSGLKASTRGSLVLN</sequence>
<reference evidence="2" key="1">
    <citation type="journal article" date="2023" name="Nat. Plants">
        <title>Single-cell RNA sequencing provides a high-resolution roadmap for understanding the multicellular compartmentation of specialized metabolism.</title>
        <authorList>
            <person name="Sun S."/>
            <person name="Shen X."/>
            <person name="Li Y."/>
            <person name="Li Y."/>
            <person name="Wang S."/>
            <person name="Li R."/>
            <person name="Zhang H."/>
            <person name="Shen G."/>
            <person name="Guo B."/>
            <person name="Wei J."/>
            <person name="Xu J."/>
            <person name="St-Pierre B."/>
            <person name="Chen S."/>
            <person name="Sun C."/>
        </authorList>
    </citation>
    <scope>NUCLEOTIDE SEQUENCE [LARGE SCALE GENOMIC DNA]</scope>
</reference>
<gene>
    <name evidence="1" type="ORF">M9H77_02435</name>
</gene>
<dbReference type="EMBL" id="CM044701">
    <property type="protein sequence ID" value="KAI5681208.1"/>
    <property type="molecule type" value="Genomic_DNA"/>
</dbReference>